<protein>
    <submittedName>
        <fullName evidence="2">Uncharacterized protein</fullName>
    </submittedName>
</protein>
<dbReference type="OrthoDB" id="9994281at2"/>
<organism evidence="2 3">
    <name type="scientific">Anaerobacillus arseniciselenatis</name>
    <dbReference type="NCBI Taxonomy" id="85682"/>
    <lineage>
        <taxon>Bacteria</taxon>
        <taxon>Bacillati</taxon>
        <taxon>Bacillota</taxon>
        <taxon>Bacilli</taxon>
        <taxon>Bacillales</taxon>
        <taxon>Bacillaceae</taxon>
        <taxon>Anaerobacillus</taxon>
    </lineage>
</organism>
<keyword evidence="1" id="KW-1133">Transmembrane helix</keyword>
<evidence type="ECO:0000313" key="2">
    <source>
        <dbReference type="EMBL" id="OIJ15283.1"/>
    </source>
</evidence>
<evidence type="ECO:0000256" key="1">
    <source>
        <dbReference type="SAM" id="Phobius"/>
    </source>
</evidence>
<dbReference type="SUPFAM" id="SSF89028">
    <property type="entry name" value="Cobalamin adenosyltransferase-like"/>
    <property type="match status" value="1"/>
</dbReference>
<dbReference type="Gene3D" id="1.20.1200.10">
    <property type="entry name" value="Cobalamin adenosyltransferase-like"/>
    <property type="match status" value="1"/>
</dbReference>
<proteinExistence type="predicted"/>
<gene>
    <name evidence="2" type="ORF">BKP35_05400</name>
</gene>
<comment type="caution">
    <text evidence="2">The sequence shown here is derived from an EMBL/GenBank/DDBJ whole genome shotgun (WGS) entry which is preliminary data.</text>
</comment>
<keyword evidence="1" id="KW-0472">Membrane</keyword>
<dbReference type="RefSeq" id="WP_071312387.1">
    <property type="nucleotide sequence ID" value="NZ_MLQQ01000002.1"/>
</dbReference>
<reference evidence="2 3" key="1">
    <citation type="submission" date="2016-10" db="EMBL/GenBank/DDBJ databases">
        <title>Draft genome sequences of four alkaliphilic bacteria belonging to the Anaerobacillus genus.</title>
        <authorList>
            <person name="Bassil N.M."/>
            <person name="Lloyd J.R."/>
        </authorList>
    </citation>
    <scope>NUCLEOTIDE SEQUENCE [LARGE SCALE GENOMIC DNA]</scope>
    <source>
        <strain evidence="2 3">DSM 15340</strain>
    </source>
</reference>
<dbReference type="AlphaFoldDB" id="A0A1S2LT22"/>
<name>A0A1S2LT22_9BACI</name>
<evidence type="ECO:0000313" key="3">
    <source>
        <dbReference type="Proteomes" id="UP000180098"/>
    </source>
</evidence>
<keyword evidence="3" id="KW-1185">Reference proteome</keyword>
<dbReference type="Proteomes" id="UP000180098">
    <property type="component" value="Unassembled WGS sequence"/>
</dbReference>
<feature type="transmembrane region" description="Helical" evidence="1">
    <location>
        <begin position="106"/>
        <end position="126"/>
    </location>
</feature>
<keyword evidence="1" id="KW-0812">Transmembrane</keyword>
<sequence length="142" mass="16392">MIYSNFTCTKYIAVQSGTSNEAKAGFLGHATPTELCRFINGEIYHATAILGQIRTGMDDFKEEMKRWQQILFQCGGDLYITNDFNVTGKEVTFLKEWLSRLEPKNFVLQLFVIRFALGWLVIFLGLMENIFFDTYICFDLAK</sequence>
<dbReference type="InterPro" id="IPR036451">
    <property type="entry name" value="CblAdoTrfase-like_sf"/>
</dbReference>
<accession>A0A1S2LT22</accession>
<dbReference type="EMBL" id="MLQQ01000002">
    <property type="protein sequence ID" value="OIJ15283.1"/>
    <property type="molecule type" value="Genomic_DNA"/>
</dbReference>